<dbReference type="AlphaFoldDB" id="D3VJ21"/>
<sequence>MTLSRYKTKKHDQKILDALNILDNRLFLGFIAITLTIVFIGDKGIAKVIFIIWPVYSLIYIRIFRKLSNQLIEKGMRELVNSWGNLYPFYQCSKICICLSIIGFIIFILSFFH</sequence>
<accession>D3VJ21</accession>
<organism evidence="2 3">
    <name type="scientific">Xenorhabdus nematophila (strain ATCC 19061 / DSM 3370 / CCUG 14189 / LMG 1036 / NCIMB 9965 / AN6)</name>
    <dbReference type="NCBI Taxonomy" id="406817"/>
    <lineage>
        <taxon>Bacteria</taxon>
        <taxon>Pseudomonadati</taxon>
        <taxon>Pseudomonadota</taxon>
        <taxon>Gammaproteobacteria</taxon>
        <taxon>Enterobacterales</taxon>
        <taxon>Morganellaceae</taxon>
        <taxon>Xenorhabdus</taxon>
    </lineage>
</organism>
<evidence type="ECO:0000256" key="1">
    <source>
        <dbReference type="SAM" id="Phobius"/>
    </source>
</evidence>
<keyword evidence="1" id="KW-1133">Transmembrane helix</keyword>
<name>D3VJ21_XENNA</name>
<protein>
    <submittedName>
        <fullName evidence="2">Membrane protein</fullName>
    </submittedName>
</protein>
<feature type="transmembrane region" description="Helical" evidence="1">
    <location>
        <begin position="86"/>
        <end position="112"/>
    </location>
</feature>
<keyword evidence="1" id="KW-0472">Membrane</keyword>
<evidence type="ECO:0000313" key="3">
    <source>
        <dbReference type="Proteomes" id="UP000008075"/>
    </source>
</evidence>
<evidence type="ECO:0000313" key="2">
    <source>
        <dbReference type="EMBL" id="CBJ90878.1"/>
    </source>
</evidence>
<keyword evidence="1" id="KW-0812">Transmembrane</keyword>
<dbReference type="Proteomes" id="UP000008075">
    <property type="component" value="Chromosome"/>
</dbReference>
<proteinExistence type="predicted"/>
<feature type="transmembrane region" description="Helical" evidence="1">
    <location>
        <begin position="46"/>
        <end position="65"/>
    </location>
</feature>
<dbReference type="EMBL" id="FN667742">
    <property type="protein sequence ID" value="CBJ90878.1"/>
    <property type="molecule type" value="Genomic_DNA"/>
</dbReference>
<feature type="transmembrane region" description="Helical" evidence="1">
    <location>
        <begin position="21"/>
        <end position="40"/>
    </location>
</feature>
<dbReference type="KEGG" id="xne:XNC1_2824"/>
<keyword evidence="3" id="KW-1185">Reference proteome</keyword>
<reference evidence="2 3" key="1">
    <citation type="journal article" date="2011" name="PLoS ONE">
        <title>The entomopathogenic bacterial endosymbionts xenorhabdus and photorhabdus: convergent lifestyles from divergent genomes.</title>
        <authorList>
            <person name="Chaston J.M."/>
            <person name="Suen G."/>
            <person name="Tucker S.L."/>
            <person name="Andersen A.W."/>
            <person name="Bhasin A."/>
            <person name="Bode E."/>
            <person name="Bode H.B."/>
            <person name="Brachmann A.O."/>
            <person name="Cowles C.E."/>
            <person name="Cowles K.N."/>
            <person name="Darby C."/>
            <person name="de Leon L."/>
            <person name="Drace K."/>
            <person name="Du Z."/>
            <person name="Givaudan A."/>
            <person name="Herbert Tran E.E."/>
            <person name="Jewell K.A."/>
            <person name="Knack J.J."/>
            <person name="Krasomil-Osterfeld K.C."/>
            <person name="Kukor R."/>
            <person name="Lanois A."/>
            <person name="Latreille P."/>
            <person name="Leimgruber N.K."/>
            <person name="Lipke C.M."/>
            <person name="Liu R."/>
            <person name="Lu X."/>
            <person name="Martens E.C."/>
            <person name="Marri P.R."/>
            <person name="Medigue C."/>
            <person name="Menard M.L."/>
            <person name="Miller N.M."/>
            <person name="Morales-Soto N."/>
            <person name="Norton S."/>
            <person name="Ogier J.C."/>
            <person name="Orchard S.S."/>
            <person name="Park D."/>
            <person name="Park Y."/>
            <person name="Qurollo B.A."/>
            <person name="Sugar D.R."/>
            <person name="Richards G.R."/>
            <person name="Rouy Z."/>
            <person name="Slominski B."/>
            <person name="Slominski K."/>
            <person name="Snyder H."/>
            <person name="Tjaden B.C."/>
            <person name="van der Hoeven R."/>
            <person name="Welch R.D."/>
            <person name="Wheeler C."/>
            <person name="Xiang B."/>
            <person name="Barbazuk B."/>
            <person name="Gaudriault S."/>
            <person name="Goodner B."/>
            <person name="Slater S.C."/>
            <person name="Forst S."/>
            <person name="Goldman B.S."/>
            <person name="Goodrich-Blair H."/>
        </authorList>
    </citation>
    <scope>NUCLEOTIDE SEQUENCE [LARGE SCALE GENOMIC DNA]</scope>
    <source>
        <strain evidence="3">ATCC 19061 / DSM 3370 / CCUG 14189 / LMG 1036 / NCIMB 9965 / AN6</strain>
    </source>
</reference>
<dbReference type="HOGENOM" id="CLU_169761_0_0_6"/>
<gene>
    <name evidence="2" type="ordered locus">XNC1_2824</name>
</gene>